<evidence type="ECO:0000313" key="1">
    <source>
        <dbReference type="EMBL" id="ADI74165.1"/>
    </source>
</evidence>
<sequence length="163" mass="19452">MHVFDLDDTLATPNKEIDRKHYFMTIDHLEPIPSMVELFNDIKSRHPTMILTTRHPDLKKEIMDKFNCEVECRNFCLTWDKIFEALRTDDNLKDFMLQMVSWKTGVLNQLADNYQTVIFYDDLVHRYETSRLKNNIYLKKPLHIVDGKQPIFLKTKDKISSDK</sequence>
<dbReference type="AlphaFoldDB" id="D7E7U2"/>
<gene>
    <name evidence="1" type="ordered locus">Metev_1305</name>
</gene>
<reference evidence="1 2" key="1">
    <citation type="submission" date="2010-06" db="EMBL/GenBank/DDBJ databases">
        <title>Complete sequence chromosome of Methanohalobium evestigatum Z-7303.</title>
        <authorList>
            <consortium name="US DOE Joint Genome Institute"/>
            <person name="Lucas S."/>
            <person name="Copeland A."/>
            <person name="Lapidus A."/>
            <person name="Cheng J.-F."/>
            <person name="Bruce D."/>
            <person name="Goodwin L."/>
            <person name="Pitluck S."/>
            <person name="Saunders E."/>
            <person name="Detter J.C."/>
            <person name="Han C."/>
            <person name="Tapia R."/>
            <person name="Land M."/>
            <person name="Hauser L."/>
            <person name="Kyrpides N."/>
            <person name="Mikhailova N."/>
            <person name="Sieprawska-Lupa M."/>
            <person name="Whitman W.B."/>
            <person name="Anderson I."/>
            <person name="Woyke T."/>
        </authorList>
    </citation>
    <scope>NUCLEOTIDE SEQUENCE [LARGE SCALE GENOMIC DNA]</scope>
    <source>
        <strain evidence="2">ATCC BAA-1072 / DSM 3721 / NBRC 107634 / OCM 161 / Z-7303</strain>
    </source>
</reference>
<accession>D7E7U2</accession>
<protein>
    <recommendedName>
        <fullName evidence="3">FCP1 homology domain-containing protein</fullName>
    </recommendedName>
</protein>
<proteinExistence type="predicted"/>
<dbReference type="HOGENOM" id="CLU_1623458_0_0_2"/>
<dbReference type="InterPro" id="IPR036412">
    <property type="entry name" value="HAD-like_sf"/>
</dbReference>
<evidence type="ECO:0000313" key="2">
    <source>
        <dbReference type="Proteomes" id="UP000000391"/>
    </source>
</evidence>
<dbReference type="Proteomes" id="UP000000391">
    <property type="component" value="Chromosome"/>
</dbReference>
<dbReference type="RefSeq" id="WP_013194731.1">
    <property type="nucleotide sequence ID" value="NC_014253.1"/>
</dbReference>
<dbReference type="SUPFAM" id="SSF56784">
    <property type="entry name" value="HAD-like"/>
    <property type="match status" value="1"/>
</dbReference>
<evidence type="ECO:0008006" key="3">
    <source>
        <dbReference type="Google" id="ProtNLM"/>
    </source>
</evidence>
<dbReference type="STRING" id="644295.Metev_1305"/>
<name>D7E7U2_METEZ</name>
<dbReference type="EMBL" id="CP002069">
    <property type="protein sequence ID" value="ADI74165.1"/>
    <property type="molecule type" value="Genomic_DNA"/>
</dbReference>
<organism evidence="1 2">
    <name type="scientific">Methanohalobium evestigatum (strain ATCC BAA-1072 / DSM 3721 / NBRC 107634 / OCM 161 / Z-7303)</name>
    <dbReference type="NCBI Taxonomy" id="644295"/>
    <lineage>
        <taxon>Archaea</taxon>
        <taxon>Methanobacteriati</taxon>
        <taxon>Methanobacteriota</taxon>
        <taxon>Stenosarchaea group</taxon>
        <taxon>Methanomicrobia</taxon>
        <taxon>Methanosarcinales</taxon>
        <taxon>Methanosarcinaceae</taxon>
        <taxon>Methanohalobium</taxon>
    </lineage>
</organism>
<dbReference type="KEGG" id="mev:Metev_1305"/>
<dbReference type="InterPro" id="IPR023214">
    <property type="entry name" value="HAD_sf"/>
</dbReference>
<dbReference type="Gene3D" id="3.40.50.1000">
    <property type="entry name" value="HAD superfamily/HAD-like"/>
    <property type="match status" value="1"/>
</dbReference>
<keyword evidence="2" id="KW-1185">Reference proteome</keyword>
<dbReference type="GeneID" id="9346938"/>